<feature type="DNA-binding region" description="Fork-head" evidence="6">
    <location>
        <begin position="398"/>
        <end position="492"/>
    </location>
</feature>
<keyword evidence="5 6" id="KW-0539">Nucleus</keyword>
<organism evidence="10 11">
    <name type="scientific">Olpidium bornovanus</name>
    <dbReference type="NCBI Taxonomy" id="278681"/>
    <lineage>
        <taxon>Eukaryota</taxon>
        <taxon>Fungi</taxon>
        <taxon>Fungi incertae sedis</taxon>
        <taxon>Olpidiomycota</taxon>
        <taxon>Olpidiomycotina</taxon>
        <taxon>Olpidiomycetes</taxon>
        <taxon>Olpidiales</taxon>
        <taxon>Olpidiaceae</taxon>
        <taxon>Olpidium</taxon>
    </lineage>
</organism>
<evidence type="ECO:0000259" key="9">
    <source>
        <dbReference type="PROSITE" id="PS50039"/>
    </source>
</evidence>
<name>A0A8H7ZQ90_9FUNG</name>
<dbReference type="CDD" id="cd22701">
    <property type="entry name" value="FHA_FKH1-like"/>
    <property type="match status" value="1"/>
</dbReference>
<dbReference type="PANTHER" id="PTHR45881:SF1">
    <property type="entry name" value="FORK HEAD PROTEIN HOMOLOG 2"/>
    <property type="match status" value="1"/>
</dbReference>
<comment type="subcellular location">
    <subcellularLocation>
        <location evidence="1 6">Nucleus</location>
    </subcellularLocation>
</comment>
<dbReference type="PROSITE" id="PS50039">
    <property type="entry name" value="FORK_HEAD_3"/>
    <property type="match status" value="1"/>
</dbReference>
<accession>A0A8H7ZQ90</accession>
<keyword evidence="2" id="KW-0805">Transcription regulation</keyword>
<dbReference type="InterPro" id="IPR036390">
    <property type="entry name" value="WH_DNA-bd_sf"/>
</dbReference>
<keyword evidence="11" id="KW-1185">Reference proteome</keyword>
<feature type="compositionally biased region" description="Acidic residues" evidence="7">
    <location>
        <begin position="515"/>
        <end position="524"/>
    </location>
</feature>
<feature type="domain" description="FHA" evidence="8">
    <location>
        <begin position="282"/>
        <end position="325"/>
    </location>
</feature>
<feature type="region of interest" description="Disordered" evidence="7">
    <location>
        <begin position="164"/>
        <end position="280"/>
    </location>
</feature>
<dbReference type="CDD" id="cd20024">
    <property type="entry name" value="FH_FOXJ2-like"/>
    <property type="match status" value="1"/>
</dbReference>
<dbReference type="PROSITE" id="PS00658">
    <property type="entry name" value="FORK_HEAD_2"/>
    <property type="match status" value="1"/>
</dbReference>
<dbReference type="GO" id="GO:0000981">
    <property type="term" value="F:DNA-binding transcription factor activity, RNA polymerase II-specific"/>
    <property type="evidence" value="ECO:0007669"/>
    <property type="project" value="TreeGrafter"/>
</dbReference>
<feature type="compositionally biased region" description="Low complexity" evidence="7">
    <location>
        <begin position="230"/>
        <end position="241"/>
    </location>
</feature>
<dbReference type="InterPro" id="IPR030456">
    <property type="entry name" value="TF_fork_head_CS_2"/>
</dbReference>
<dbReference type="PANTHER" id="PTHR45881">
    <property type="entry name" value="CHECKPOINT SUPPRESSOR 1-LIKE, ISOFORM A-RELATED"/>
    <property type="match status" value="1"/>
</dbReference>
<dbReference type="GO" id="GO:0005634">
    <property type="term" value="C:nucleus"/>
    <property type="evidence" value="ECO:0007669"/>
    <property type="project" value="UniProtKB-SubCell"/>
</dbReference>
<evidence type="ECO:0000256" key="2">
    <source>
        <dbReference type="ARBA" id="ARBA00023015"/>
    </source>
</evidence>
<feature type="domain" description="Fork-head" evidence="9">
    <location>
        <begin position="398"/>
        <end position="492"/>
    </location>
</feature>
<feature type="compositionally biased region" description="Pro residues" evidence="7">
    <location>
        <begin position="1"/>
        <end position="10"/>
    </location>
</feature>
<dbReference type="AlphaFoldDB" id="A0A8H7ZQ90"/>
<dbReference type="PRINTS" id="PR00053">
    <property type="entry name" value="FORKHEAD"/>
</dbReference>
<dbReference type="PROSITE" id="PS50006">
    <property type="entry name" value="FHA_DOMAIN"/>
    <property type="match status" value="1"/>
</dbReference>
<dbReference type="InterPro" id="IPR008984">
    <property type="entry name" value="SMAD_FHA_dom_sf"/>
</dbReference>
<feature type="compositionally biased region" description="Low complexity" evidence="7">
    <location>
        <begin position="44"/>
        <end position="60"/>
    </location>
</feature>
<keyword evidence="3 6" id="KW-0238">DNA-binding</keyword>
<evidence type="ECO:0000256" key="7">
    <source>
        <dbReference type="SAM" id="MobiDB-lite"/>
    </source>
</evidence>
<reference evidence="10 11" key="1">
    <citation type="journal article" name="Sci. Rep.">
        <title>Genome-scale phylogenetic analyses confirm Olpidium as the closest living zoosporic fungus to the non-flagellated, terrestrial fungi.</title>
        <authorList>
            <person name="Chang Y."/>
            <person name="Rochon D."/>
            <person name="Sekimoto S."/>
            <person name="Wang Y."/>
            <person name="Chovatia M."/>
            <person name="Sandor L."/>
            <person name="Salamov A."/>
            <person name="Grigoriev I.V."/>
            <person name="Stajich J.E."/>
            <person name="Spatafora J.W."/>
        </authorList>
    </citation>
    <scope>NUCLEOTIDE SEQUENCE [LARGE SCALE GENOMIC DNA]</scope>
    <source>
        <strain evidence="10">S191</strain>
    </source>
</reference>
<evidence type="ECO:0000256" key="5">
    <source>
        <dbReference type="ARBA" id="ARBA00023242"/>
    </source>
</evidence>
<feature type="region of interest" description="Disordered" evidence="7">
    <location>
        <begin position="482"/>
        <end position="524"/>
    </location>
</feature>
<feature type="non-terminal residue" evidence="10">
    <location>
        <position position="524"/>
    </location>
</feature>
<dbReference type="SMART" id="SM00339">
    <property type="entry name" value="FH"/>
    <property type="match status" value="1"/>
</dbReference>
<dbReference type="Gene3D" id="1.10.10.10">
    <property type="entry name" value="Winged helix-like DNA-binding domain superfamily/Winged helix DNA-binding domain"/>
    <property type="match status" value="1"/>
</dbReference>
<feature type="compositionally biased region" description="Basic and acidic residues" evidence="7">
    <location>
        <begin position="500"/>
        <end position="514"/>
    </location>
</feature>
<feature type="compositionally biased region" description="Basic and acidic residues" evidence="7">
    <location>
        <begin position="28"/>
        <end position="38"/>
    </location>
</feature>
<dbReference type="Pfam" id="PF00250">
    <property type="entry name" value="Forkhead"/>
    <property type="match status" value="1"/>
</dbReference>
<evidence type="ECO:0000313" key="10">
    <source>
        <dbReference type="EMBL" id="KAG5457407.1"/>
    </source>
</evidence>
<dbReference type="InterPro" id="IPR000253">
    <property type="entry name" value="FHA_dom"/>
</dbReference>
<feature type="compositionally biased region" description="Low complexity" evidence="7">
    <location>
        <begin position="358"/>
        <end position="379"/>
    </location>
</feature>
<proteinExistence type="predicted"/>
<evidence type="ECO:0000256" key="1">
    <source>
        <dbReference type="ARBA" id="ARBA00004123"/>
    </source>
</evidence>
<feature type="region of interest" description="Disordered" evidence="7">
    <location>
        <begin position="1"/>
        <end position="118"/>
    </location>
</feature>
<protein>
    <submittedName>
        <fullName evidence="10">Fork head domain-containing protein</fullName>
    </submittedName>
</protein>
<evidence type="ECO:0000256" key="4">
    <source>
        <dbReference type="ARBA" id="ARBA00023163"/>
    </source>
</evidence>
<dbReference type="GO" id="GO:0000978">
    <property type="term" value="F:RNA polymerase II cis-regulatory region sequence-specific DNA binding"/>
    <property type="evidence" value="ECO:0007669"/>
    <property type="project" value="TreeGrafter"/>
</dbReference>
<gene>
    <name evidence="10" type="ORF">BJ554DRAFT_2592</name>
</gene>
<dbReference type="SUPFAM" id="SSF49879">
    <property type="entry name" value="SMAD/FHA domain"/>
    <property type="match status" value="1"/>
</dbReference>
<dbReference type="Proteomes" id="UP000673691">
    <property type="component" value="Unassembled WGS sequence"/>
</dbReference>
<evidence type="ECO:0000259" key="8">
    <source>
        <dbReference type="PROSITE" id="PS50006"/>
    </source>
</evidence>
<evidence type="ECO:0000256" key="6">
    <source>
        <dbReference type="PROSITE-ProRule" id="PRU00089"/>
    </source>
</evidence>
<dbReference type="EMBL" id="JAEFCI010010131">
    <property type="protein sequence ID" value="KAG5457407.1"/>
    <property type="molecule type" value="Genomic_DNA"/>
</dbReference>
<evidence type="ECO:0000313" key="11">
    <source>
        <dbReference type="Proteomes" id="UP000673691"/>
    </source>
</evidence>
<comment type="caution">
    <text evidence="10">The sequence shown here is derived from an EMBL/GenBank/DDBJ whole genome shotgun (WGS) entry which is preliminary data.</text>
</comment>
<dbReference type="InterPro" id="IPR001766">
    <property type="entry name" value="Fork_head_dom"/>
</dbReference>
<feature type="region of interest" description="Disordered" evidence="7">
    <location>
        <begin position="358"/>
        <end position="393"/>
    </location>
</feature>
<dbReference type="OrthoDB" id="5954824at2759"/>
<evidence type="ECO:0000256" key="3">
    <source>
        <dbReference type="ARBA" id="ARBA00023125"/>
    </source>
</evidence>
<dbReference type="InterPro" id="IPR036388">
    <property type="entry name" value="WH-like_DNA-bd_sf"/>
</dbReference>
<keyword evidence="4" id="KW-0804">Transcription</keyword>
<dbReference type="SUPFAM" id="SSF46785">
    <property type="entry name" value="Winged helix' DNA-binding domain"/>
    <property type="match status" value="1"/>
</dbReference>
<sequence length="524" mass="54793">MTKHPPPGTPAPAEEGPRLPSTAVGGDGEQRPGVDKQRRASFSAAAAAAPAVQVALPVAQDTAAGEQPQPQPRQQPQQQHRRQLQHHQQQPDADHQRGGGGYSAEERRPTIPTRHVTMVEKFRASVAASDDPSRTAPVQAYGKLAGANWTYFIQTLTVSVGRAPDPGAEASSDRAARAKAGRTASEEHAAPSAAGPQMTPADADPGGAADKDEGDGEPGAEAGSTGRAPSAVSGGLVASSGGDRGEAPVATAVQHGESGARRSAAESRPAPHQNAQTVPTAVDVDLGPAKIVSRRHASVEFNFTSRRWNLHAIGRNGLKVNDVVFKPGCDPIELDMLIEVGGVQFVFILPEGLLTGAPEQAQATEESAAASAKSDSRPSPALPAEGVDYRPDRVRDVKPPLSYTALIAQVINAAPARRLSLPGIYQGIAEKYAFYRHAPPGWQSSVRHNLSTGKLFRKIARGEDEPGKGMFWTVDPEHAATLEEGAAKRKKTGAGSGEATHAHDADGDGGRASEDEGMPDCDQQ</sequence>